<evidence type="ECO:0000313" key="3">
    <source>
        <dbReference type="Proteomes" id="UP000192468"/>
    </source>
</evidence>
<dbReference type="PROSITE" id="PS51257">
    <property type="entry name" value="PROKAR_LIPOPROTEIN"/>
    <property type="match status" value="1"/>
</dbReference>
<gene>
    <name evidence="2" type="ORF">SAMN02745134_01574</name>
</gene>
<dbReference type="AlphaFoldDB" id="A0A1W1XEA5"/>
<dbReference type="Proteomes" id="UP000192468">
    <property type="component" value="Unassembled WGS sequence"/>
</dbReference>
<dbReference type="STRING" id="1121291.SAMN02745134_01574"/>
<organism evidence="2 3">
    <name type="scientific">Clostridium acidisoli DSM 12555</name>
    <dbReference type="NCBI Taxonomy" id="1121291"/>
    <lineage>
        <taxon>Bacteria</taxon>
        <taxon>Bacillati</taxon>
        <taxon>Bacillota</taxon>
        <taxon>Clostridia</taxon>
        <taxon>Eubacteriales</taxon>
        <taxon>Clostridiaceae</taxon>
        <taxon>Clostridium</taxon>
    </lineage>
</organism>
<dbReference type="RefSeq" id="WP_084115045.1">
    <property type="nucleotide sequence ID" value="NZ_FWXH01000003.1"/>
</dbReference>
<sequence length="148" mass="16833">MFIIKNKGICLVLFIFFLSILTSCGTSNNTSTKVVNIDNVVKETFLTDKGYSEELSKHVSERVFKYTNIYNVYAVNDPQYKKPFKVDFSLKEDSQSVKKDIVYVKMTYSVMIKDATGKSIGGSRDIPITFTVKITGTNWYITDKYEAA</sequence>
<evidence type="ECO:0000256" key="1">
    <source>
        <dbReference type="SAM" id="SignalP"/>
    </source>
</evidence>
<dbReference type="EMBL" id="FWXH01000003">
    <property type="protein sequence ID" value="SMC22182.1"/>
    <property type="molecule type" value="Genomic_DNA"/>
</dbReference>
<keyword evidence="1" id="KW-0732">Signal</keyword>
<evidence type="ECO:0000313" key="2">
    <source>
        <dbReference type="EMBL" id="SMC22182.1"/>
    </source>
</evidence>
<proteinExistence type="predicted"/>
<reference evidence="2 3" key="1">
    <citation type="submission" date="2017-04" db="EMBL/GenBank/DDBJ databases">
        <authorList>
            <person name="Afonso C.L."/>
            <person name="Miller P.J."/>
            <person name="Scott M.A."/>
            <person name="Spackman E."/>
            <person name="Goraichik I."/>
            <person name="Dimitrov K.M."/>
            <person name="Suarez D.L."/>
            <person name="Swayne D.E."/>
        </authorList>
    </citation>
    <scope>NUCLEOTIDE SEQUENCE [LARGE SCALE GENOMIC DNA]</scope>
    <source>
        <strain evidence="2 3">DSM 12555</strain>
    </source>
</reference>
<dbReference type="OrthoDB" id="1912336at2"/>
<keyword evidence="3" id="KW-1185">Reference proteome</keyword>
<protein>
    <submittedName>
        <fullName evidence="2">Uncharacterized protein</fullName>
    </submittedName>
</protein>
<name>A0A1W1XEA5_9CLOT</name>
<feature type="chain" id="PRO_5038554994" evidence="1">
    <location>
        <begin position="26"/>
        <end position="148"/>
    </location>
</feature>
<feature type="signal peptide" evidence="1">
    <location>
        <begin position="1"/>
        <end position="25"/>
    </location>
</feature>
<accession>A0A1W1XEA5</accession>